<keyword evidence="3" id="KW-0687">Ribonucleoprotein</keyword>
<evidence type="ECO:0000256" key="1">
    <source>
        <dbReference type="ARBA" id="ARBA00006668"/>
    </source>
</evidence>
<dbReference type="SUPFAM" id="SSF54565">
    <property type="entry name" value="Ribosomal protein S16"/>
    <property type="match status" value="1"/>
</dbReference>
<evidence type="ECO:0000256" key="2">
    <source>
        <dbReference type="ARBA" id="ARBA00022980"/>
    </source>
</evidence>
<dbReference type="GO" id="GO:0003735">
    <property type="term" value="F:structural constituent of ribosome"/>
    <property type="evidence" value="ECO:0007669"/>
    <property type="project" value="InterPro"/>
</dbReference>
<dbReference type="GO" id="GO:0032543">
    <property type="term" value="P:mitochondrial translation"/>
    <property type="evidence" value="ECO:0007669"/>
    <property type="project" value="TreeGrafter"/>
</dbReference>
<dbReference type="PANTHER" id="PTHR12919:SF20">
    <property type="entry name" value="SMALL RIBOSOMAL SUBUNIT PROTEIN BS16M"/>
    <property type="match status" value="1"/>
</dbReference>
<dbReference type="GeneID" id="24922937"/>
<dbReference type="InterPro" id="IPR023803">
    <property type="entry name" value="Ribosomal_bS16_dom_sf"/>
</dbReference>
<dbReference type="PANTHER" id="PTHR12919">
    <property type="entry name" value="30S RIBOSOMAL PROTEIN S16"/>
    <property type="match status" value="1"/>
</dbReference>
<protein>
    <submittedName>
        <fullName evidence="4">Ribosomal protein S16</fullName>
    </submittedName>
</protein>
<dbReference type="InterPro" id="IPR000307">
    <property type="entry name" value="Ribosomal_bS16"/>
</dbReference>
<dbReference type="AlphaFoldDB" id="D8M9M5"/>
<dbReference type="NCBIfam" id="TIGR00002">
    <property type="entry name" value="S16"/>
    <property type="match status" value="1"/>
</dbReference>
<dbReference type="EMBL" id="FN668689">
    <property type="protein sequence ID" value="CBK24764.2"/>
    <property type="molecule type" value="Genomic_DNA"/>
</dbReference>
<keyword evidence="5" id="KW-1185">Reference proteome</keyword>
<dbReference type="RefSeq" id="XP_012898812.1">
    <property type="nucleotide sequence ID" value="XM_013043358.1"/>
</dbReference>
<organism evidence="4">
    <name type="scientific">Blastocystis hominis</name>
    <dbReference type="NCBI Taxonomy" id="12968"/>
    <lineage>
        <taxon>Eukaryota</taxon>
        <taxon>Sar</taxon>
        <taxon>Stramenopiles</taxon>
        <taxon>Bigyra</taxon>
        <taxon>Opalozoa</taxon>
        <taxon>Opalinata</taxon>
        <taxon>Blastocystidae</taxon>
        <taxon>Blastocystis</taxon>
    </lineage>
</organism>
<accession>D8M9M5</accession>
<reference evidence="4" key="1">
    <citation type="submission" date="2010-02" db="EMBL/GenBank/DDBJ databases">
        <title>Sequencing and annotation of the Blastocystis hominis genome.</title>
        <authorList>
            <person name="Wincker P."/>
        </authorList>
    </citation>
    <scope>NUCLEOTIDE SEQUENCE</scope>
    <source>
        <strain evidence="4">Singapore isolate B</strain>
    </source>
</reference>
<evidence type="ECO:0000313" key="4">
    <source>
        <dbReference type="EMBL" id="CBK24764.2"/>
    </source>
</evidence>
<dbReference type="GO" id="GO:0015935">
    <property type="term" value="C:small ribosomal subunit"/>
    <property type="evidence" value="ECO:0007669"/>
    <property type="project" value="TreeGrafter"/>
</dbReference>
<dbReference type="OrthoDB" id="407221at2759"/>
<sequence>MPVVIRLARLGRRHLPFYRIRVCNKNVKRDGKFLEEVGTYNPIPLDDGIKEVRLNVDRIKYWLSVGAQPSETAGILPPLPLHPYCESAVSKKKTEEGEGAASSS</sequence>
<evidence type="ECO:0000256" key="3">
    <source>
        <dbReference type="ARBA" id="ARBA00023274"/>
    </source>
</evidence>
<dbReference type="OMA" id="GFYNPIA"/>
<dbReference type="Pfam" id="PF00886">
    <property type="entry name" value="Ribosomal_S16"/>
    <property type="match status" value="1"/>
</dbReference>
<dbReference type="PROSITE" id="PS00732">
    <property type="entry name" value="RIBOSOMAL_S16"/>
    <property type="match status" value="1"/>
</dbReference>
<comment type="similarity">
    <text evidence="1">Belongs to the bacterial ribosomal protein bS16 family.</text>
</comment>
<gene>
    <name evidence="4" type="ORF">GSBLH_T00006813001</name>
</gene>
<name>D8M9M5_BLAHO</name>
<keyword evidence="2 4" id="KW-0689">Ribosomal protein</keyword>
<dbReference type="Proteomes" id="UP000008312">
    <property type="component" value="Unassembled WGS sequence"/>
</dbReference>
<evidence type="ECO:0000313" key="5">
    <source>
        <dbReference type="Proteomes" id="UP000008312"/>
    </source>
</evidence>
<dbReference type="GO" id="GO:0005739">
    <property type="term" value="C:mitochondrion"/>
    <property type="evidence" value="ECO:0007669"/>
    <property type="project" value="GOC"/>
</dbReference>
<dbReference type="InterPro" id="IPR020592">
    <property type="entry name" value="Ribosomal_bS16_CS"/>
</dbReference>
<dbReference type="InParanoid" id="D8M9M5"/>
<dbReference type="HAMAP" id="MF_00385">
    <property type="entry name" value="Ribosomal_bS16"/>
    <property type="match status" value="1"/>
</dbReference>
<proteinExistence type="inferred from homology"/>
<dbReference type="Gene3D" id="3.30.1320.10">
    <property type="match status" value="1"/>
</dbReference>